<dbReference type="PANTHER" id="PTHR21314:SF0">
    <property type="entry name" value="QUEUOSINE 5'-PHOSPHATE N-GLYCOSYLASE_HYDROLASE"/>
    <property type="match status" value="1"/>
</dbReference>
<comment type="function">
    <text evidence="6">Catalyzes the hydrolysis of queuosine 5'-phosphate, releasing the nucleobase queuine (q). Is required for salvage of queuine from exogenous queuosine (Q) that is imported and then converted to queuosine 5'-phosphate intracellularly.</text>
</comment>
<feature type="region of interest" description="Disordered" evidence="7">
    <location>
        <begin position="1"/>
        <end position="24"/>
    </location>
</feature>
<gene>
    <name evidence="8" type="ORF">NUU61_004493</name>
</gene>
<dbReference type="EC" id="3.2.2.-" evidence="6"/>
<keyword evidence="9" id="KW-1185">Reference proteome</keyword>
<dbReference type="Proteomes" id="UP001141434">
    <property type="component" value="Unassembled WGS sequence"/>
</dbReference>
<evidence type="ECO:0000313" key="9">
    <source>
        <dbReference type="Proteomes" id="UP001141434"/>
    </source>
</evidence>
<comment type="caution">
    <text evidence="8">The sequence shown here is derived from an EMBL/GenBank/DDBJ whole genome shotgun (WGS) entry which is preliminary data.</text>
</comment>
<dbReference type="OrthoDB" id="416777at2759"/>
<dbReference type="PANTHER" id="PTHR21314">
    <property type="entry name" value="QUEUOSINE 5'-PHOSPHATE N-GLYCOSYLASE_HYDROLASE-RELATED"/>
    <property type="match status" value="1"/>
</dbReference>
<accession>A0A9W9KDW9</accession>
<dbReference type="Pfam" id="PF10343">
    <property type="entry name" value="Q_salvage"/>
    <property type="match status" value="1"/>
</dbReference>
<keyword evidence="1 6" id="KW-0378">Hydrolase</keyword>
<dbReference type="GeneID" id="81394243"/>
<dbReference type="GO" id="GO:0006400">
    <property type="term" value="P:tRNA modification"/>
    <property type="evidence" value="ECO:0007669"/>
    <property type="project" value="TreeGrafter"/>
</dbReference>
<dbReference type="GO" id="GO:0016787">
    <property type="term" value="F:hydrolase activity"/>
    <property type="evidence" value="ECO:0007669"/>
    <property type="project" value="UniProtKB-KW"/>
</dbReference>
<name>A0A9W9KDW9_9EURO</name>
<organism evidence="8 9">
    <name type="scientific">Penicillium alfredii</name>
    <dbReference type="NCBI Taxonomy" id="1506179"/>
    <lineage>
        <taxon>Eukaryota</taxon>
        <taxon>Fungi</taxon>
        <taxon>Dikarya</taxon>
        <taxon>Ascomycota</taxon>
        <taxon>Pezizomycotina</taxon>
        <taxon>Eurotiomycetes</taxon>
        <taxon>Eurotiomycetidae</taxon>
        <taxon>Eurotiales</taxon>
        <taxon>Aspergillaceae</taxon>
        <taxon>Penicillium</taxon>
    </lineage>
</organism>
<evidence type="ECO:0000256" key="7">
    <source>
        <dbReference type="SAM" id="MobiDB-lite"/>
    </source>
</evidence>
<sequence>MPSLESTRRNEPVDEGSDDEADPELLELLRQSLGLGGGPAKALPPETKVLEGAQYIFDNAIDVALSPASTKGAAESIWRLMQKKAYSTQMWSEHELHPKTKDESTVDFIFIMDLLNFSFWSENDEAHRFAVEYRGKRWTGYWSLVAALQRALDEEIPITDPDFWVNETDCTEELLRHVFRSATDEEIPLFEERVQCLREAGEVLCTEFGGSFANCIDSVDKSAAGLVNLLAENFACFRDETVFHGRRVRLYKRAQILVADLWACFDGEDFGQFHDIDKITMFADYRIPQMLYQLGCLRLSPPLDSHIRQLKPLPPGSTWEIELRGTSIWCVELIKREMEKRHPEVKMGAKKPADQQKDSESTELTFNANNHSKDAEEHTEDSEQPEQPTKTYGINAILIDFFLYDTMKTLEEEHNETIPHHRTRSIWY</sequence>
<proteinExistence type="inferred from homology"/>
<dbReference type="InterPro" id="IPR019438">
    <property type="entry name" value="Q_salvage"/>
</dbReference>
<dbReference type="AlphaFoldDB" id="A0A9W9KDW9"/>
<evidence type="ECO:0000256" key="4">
    <source>
        <dbReference type="ARBA" id="ARBA00035393"/>
    </source>
</evidence>
<protein>
    <recommendedName>
        <fullName evidence="3 6">Queuosine 5'-phosphate N-glycosylase/hydrolase</fullName>
        <ecNumber evidence="6">3.2.2.-</ecNumber>
    </recommendedName>
    <alternativeName>
        <fullName evidence="4 6">Queuosine-nucleotide N-glycosylase/hydrolase</fullName>
    </alternativeName>
</protein>
<evidence type="ECO:0000256" key="5">
    <source>
        <dbReference type="ARBA" id="ARBA00048204"/>
    </source>
</evidence>
<reference evidence="8" key="1">
    <citation type="submission" date="2022-11" db="EMBL/GenBank/DDBJ databases">
        <authorList>
            <person name="Petersen C."/>
        </authorList>
    </citation>
    <scope>NUCLEOTIDE SEQUENCE</scope>
    <source>
        <strain evidence="8">IBT 34128</strain>
    </source>
</reference>
<feature type="compositionally biased region" description="Acidic residues" evidence="7">
    <location>
        <begin position="13"/>
        <end position="24"/>
    </location>
</feature>
<reference evidence="8" key="2">
    <citation type="journal article" date="2023" name="IMA Fungus">
        <title>Comparative genomic study of the Penicillium genus elucidates a diverse pangenome and 15 lateral gene transfer events.</title>
        <authorList>
            <person name="Petersen C."/>
            <person name="Sorensen T."/>
            <person name="Nielsen M.R."/>
            <person name="Sondergaard T.E."/>
            <person name="Sorensen J.L."/>
            <person name="Fitzpatrick D.A."/>
            <person name="Frisvad J.C."/>
            <person name="Nielsen K.L."/>
        </authorList>
    </citation>
    <scope>NUCLEOTIDE SEQUENCE</scope>
    <source>
        <strain evidence="8">IBT 34128</strain>
    </source>
</reference>
<evidence type="ECO:0000256" key="3">
    <source>
        <dbReference type="ARBA" id="ARBA00035306"/>
    </source>
</evidence>
<feature type="region of interest" description="Disordered" evidence="7">
    <location>
        <begin position="341"/>
        <end position="390"/>
    </location>
</feature>
<comment type="catalytic activity">
    <reaction evidence="5 6">
        <text>queuosine 5'-phosphate + H2O = queuine + D-ribose 5-phosphate</text>
        <dbReference type="Rhea" id="RHEA:75387"/>
        <dbReference type="ChEBI" id="CHEBI:15377"/>
        <dbReference type="ChEBI" id="CHEBI:17433"/>
        <dbReference type="ChEBI" id="CHEBI:78346"/>
        <dbReference type="ChEBI" id="CHEBI:194371"/>
    </reaction>
    <physiologicalReaction direction="left-to-right" evidence="5 6">
        <dbReference type="Rhea" id="RHEA:75388"/>
    </physiologicalReaction>
</comment>
<evidence type="ECO:0000256" key="2">
    <source>
        <dbReference type="ARBA" id="ARBA00035119"/>
    </source>
</evidence>
<dbReference type="EMBL" id="JAPMSZ010000005">
    <property type="protein sequence ID" value="KAJ5102271.1"/>
    <property type="molecule type" value="Genomic_DNA"/>
</dbReference>
<feature type="compositionally biased region" description="Basic and acidic residues" evidence="7">
    <location>
        <begin position="341"/>
        <end position="360"/>
    </location>
</feature>
<dbReference type="RefSeq" id="XP_056513102.1">
    <property type="nucleotide sequence ID" value="XM_056655075.1"/>
</dbReference>
<evidence type="ECO:0000313" key="8">
    <source>
        <dbReference type="EMBL" id="KAJ5102271.1"/>
    </source>
</evidence>
<feature type="compositionally biased region" description="Basic and acidic residues" evidence="7">
    <location>
        <begin position="1"/>
        <end position="12"/>
    </location>
</feature>
<comment type="similarity">
    <text evidence="2 6">Belongs to the QNG1 protein family.</text>
</comment>
<evidence type="ECO:0000256" key="1">
    <source>
        <dbReference type="ARBA" id="ARBA00022801"/>
    </source>
</evidence>
<evidence type="ECO:0000256" key="6">
    <source>
        <dbReference type="RuleBase" id="RU365002"/>
    </source>
</evidence>